<dbReference type="InterPro" id="IPR011006">
    <property type="entry name" value="CheY-like_superfamily"/>
</dbReference>
<dbReference type="Pfam" id="PF00072">
    <property type="entry name" value="Response_reg"/>
    <property type="match status" value="1"/>
</dbReference>
<feature type="modified residue" description="4-aspartylphosphate" evidence="3">
    <location>
        <position position="76"/>
    </location>
</feature>
<evidence type="ECO:0000313" key="6">
    <source>
        <dbReference type="Proteomes" id="UP000474758"/>
    </source>
</evidence>
<dbReference type="GO" id="GO:0000160">
    <property type="term" value="P:phosphorelay signal transduction system"/>
    <property type="evidence" value="ECO:0007669"/>
    <property type="project" value="UniProtKB-KW"/>
</dbReference>
<evidence type="ECO:0000313" key="5">
    <source>
        <dbReference type="EMBL" id="NGQ92602.1"/>
    </source>
</evidence>
<sequence>MPTAQDSQSRINDVTAYRPAPAGRPRILVVDDDAINRLVARVLIEARGYEVIEAEDGDQALSTYADSDDIGLILMDLSMPGMDGLAATRNLRTSSRRGATVPIVALTRHIDDDSRRNCFDAGMNGFLPKPISATGIESIVCLVGHGTPRVQA</sequence>
<name>A0A6M1U1K5_9RHOB</name>
<organism evidence="5 6">
    <name type="scientific">Paragemmobacter kunshanensis</name>
    <dbReference type="NCBI Taxonomy" id="2583234"/>
    <lineage>
        <taxon>Bacteria</taxon>
        <taxon>Pseudomonadati</taxon>
        <taxon>Pseudomonadota</taxon>
        <taxon>Alphaproteobacteria</taxon>
        <taxon>Rhodobacterales</taxon>
        <taxon>Paracoccaceae</taxon>
        <taxon>Paragemmobacter</taxon>
    </lineage>
</organism>
<feature type="domain" description="Response regulatory" evidence="4">
    <location>
        <begin position="26"/>
        <end position="144"/>
    </location>
</feature>
<dbReference type="PROSITE" id="PS50110">
    <property type="entry name" value="RESPONSE_REGULATORY"/>
    <property type="match status" value="1"/>
</dbReference>
<dbReference type="EMBL" id="JAALFE010000019">
    <property type="protein sequence ID" value="NGQ92602.1"/>
    <property type="molecule type" value="Genomic_DNA"/>
</dbReference>
<dbReference type="PANTHER" id="PTHR45339:SF1">
    <property type="entry name" value="HYBRID SIGNAL TRANSDUCTION HISTIDINE KINASE J"/>
    <property type="match status" value="1"/>
</dbReference>
<evidence type="ECO:0000256" key="2">
    <source>
        <dbReference type="ARBA" id="ARBA00023012"/>
    </source>
</evidence>
<evidence type="ECO:0000256" key="1">
    <source>
        <dbReference type="ARBA" id="ARBA00022553"/>
    </source>
</evidence>
<comment type="caution">
    <text evidence="5">The sequence shown here is derived from an EMBL/GenBank/DDBJ whole genome shotgun (WGS) entry which is preliminary data.</text>
</comment>
<reference evidence="5 6" key="1">
    <citation type="submission" date="2020-02" db="EMBL/GenBank/DDBJ databases">
        <title>Rhodobacter translucens sp. nov., a novel bacterium isolated from activated sludge.</title>
        <authorList>
            <person name="Liu J."/>
        </authorList>
    </citation>
    <scope>NUCLEOTIDE SEQUENCE [LARGE SCALE GENOMIC DNA]</scope>
    <source>
        <strain evidence="5 6">HX-7-19</strain>
    </source>
</reference>
<evidence type="ECO:0000256" key="3">
    <source>
        <dbReference type="PROSITE-ProRule" id="PRU00169"/>
    </source>
</evidence>
<keyword evidence="1 3" id="KW-0597">Phosphoprotein</keyword>
<dbReference type="InterPro" id="IPR001789">
    <property type="entry name" value="Sig_transdc_resp-reg_receiver"/>
</dbReference>
<dbReference type="CDD" id="cd17546">
    <property type="entry name" value="REC_hyHK_CKI1_RcsC-like"/>
    <property type="match status" value="1"/>
</dbReference>
<protein>
    <submittedName>
        <fullName evidence="5">Response regulator</fullName>
    </submittedName>
</protein>
<keyword evidence="2" id="KW-0902">Two-component regulatory system</keyword>
<dbReference type="Gene3D" id="3.40.50.2300">
    <property type="match status" value="1"/>
</dbReference>
<gene>
    <name evidence="5" type="ORF">G5V65_17045</name>
</gene>
<evidence type="ECO:0000259" key="4">
    <source>
        <dbReference type="PROSITE" id="PS50110"/>
    </source>
</evidence>
<dbReference type="SUPFAM" id="SSF52172">
    <property type="entry name" value="CheY-like"/>
    <property type="match status" value="1"/>
</dbReference>
<dbReference type="SMART" id="SM00448">
    <property type="entry name" value="REC"/>
    <property type="match status" value="1"/>
</dbReference>
<dbReference type="Proteomes" id="UP000474758">
    <property type="component" value="Unassembled WGS sequence"/>
</dbReference>
<dbReference type="PANTHER" id="PTHR45339">
    <property type="entry name" value="HYBRID SIGNAL TRANSDUCTION HISTIDINE KINASE J"/>
    <property type="match status" value="1"/>
</dbReference>
<proteinExistence type="predicted"/>
<accession>A0A6M1U1K5</accession>
<dbReference type="AlphaFoldDB" id="A0A6M1U1K5"/>
<keyword evidence="6" id="KW-1185">Reference proteome</keyword>